<feature type="transmembrane region" description="Helical" evidence="1">
    <location>
        <begin position="516"/>
        <end position="533"/>
    </location>
</feature>
<name>A0A1N5W277_9ACTN</name>
<feature type="transmembrane region" description="Helical" evidence="1">
    <location>
        <begin position="488"/>
        <end position="510"/>
    </location>
</feature>
<feature type="transmembrane region" description="Helical" evidence="1">
    <location>
        <begin position="7"/>
        <end position="27"/>
    </location>
</feature>
<evidence type="ECO:0000313" key="3">
    <source>
        <dbReference type="Proteomes" id="UP000185124"/>
    </source>
</evidence>
<keyword evidence="3" id="KW-1185">Reference proteome</keyword>
<accession>A0A1N5W277</accession>
<evidence type="ECO:0000313" key="2">
    <source>
        <dbReference type="EMBL" id="SIM79383.1"/>
    </source>
</evidence>
<reference evidence="3" key="1">
    <citation type="submission" date="2016-12" db="EMBL/GenBank/DDBJ databases">
        <authorList>
            <person name="Varghese N."/>
            <person name="Submissions S."/>
        </authorList>
    </citation>
    <scope>NUCLEOTIDE SEQUENCE [LARGE SCALE GENOMIC DNA]</scope>
    <source>
        <strain evidence="3">DSM 45599</strain>
    </source>
</reference>
<evidence type="ECO:0008006" key="4">
    <source>
        <dbReference type="Google" id="ProtNLM"/>
    </source>
</evidence>
<feature type="transmembrane region" description="Helical" evidence="1">
    <location>
        <begin position="420"/>
        <end position="441"/>
    </location>
</feature>
<feature type="transmembrane region" description="Helical" evidence="1">
    <location>
        <begin position="447"/>
        <end position="467"/>
    </location>
</feature>
<keyword evidence="1" id="KW-0472">Membrane</keyword>
<feature type="transmembrane region" description="Helical" evidence="1">
    <location>
        <begin position="33"/>
        <end position="52"/>
    </location>
</feature>
<dbReference type="STRING" id="709881.SAMN04489832_2088"/>
<dbReference type="SUPFAM" id="SSF52540">
    <property type="entry name" value="P-loop containing nucleoside triphosphate hydrolases"/>
    <property type="match status" value="1"/>
</dbReference>
<keyword evidence="1" id="KW-1133">Transmembrane helix</keyword>
<feature type="transmembrane region" description="Helical" evidence="1">
    <location>
        <begin position="554"/>
        <end position="574"/>
    </location>
</feature>
<organism evidence="2 3">
    <name type="scientific">Micromonospora cremea</name>
    <dbReference type="NCBI Taxonomy" id="709881"/>
    <lineage>
        <taxon>Bacteria</taxon>
        <taxon>Bacillati</taxon>
        <taxon>Actinomycetota</taxon>
        <taxon>Actinomycetes</taxon>
        <taxon>Micromonosporales</taxon>
        <taxon>Micromonosporaceae</taxon>
        <taxon>Micromonospora</taxon>
    </lineage>
</organism>
<feature type="transmembrane region" description="Helical" evidence="1">
    <location>
        <begin position="594"/>
        <end position="614"/>
    </location>
</feature>
<dbReference type="AlphaFoldDB" id="A0A1N5W277"/>
<sequence length="689" mass="76186">MWRRRTAYPLLLWLALAAIIAGAWIRFGSSDLTTVLTIVSTLVALLPVMKVGPLSWLAPGRQSTQQQIDDAVQVLVVEVRNQWDEEARRRQLQEARQMPVRWQVVDRPNDRLRFPPAGQLPRLIDEFVGQPRPLVVIGEPGSGKTGLCVILTLDLLREASGRLPVPLQIASWDPDENLDDWLVRRLLEDYPFLGNEARFGATACREIVTQRLVLPILDGLDEMPAELRPVALRALDDDWSADRPFVLTCRTEEFQAANAQNLLVGVLVVRLRPLEPQAAATFLLDAAADTRLEEWEPVLADLVEHSSDELAQTLTNPLMLALARTVYEAEEVSPRELLDRRRFPRQRDVEEYLLDRFIPSAFRTRPHRGVPSPTRVSRRWDPVVAQRALAFLAAHLQSLGTHDLAWWQLSSAVPRAVHQAVRVTVGPLSCGLLGWVIFGLFGRPHLGVTFGLLVGFFAVLSLGRLRARRPRRFVPRLLRRAELAPAFLVRDLGFGIIGALVGGLIVGLLFSVGYGVLIGLFYGLVFGLVRRFTEPTEPKEPASPSNVLRSDRSTVLYGTALGGAAGALVGGFLGGVVGAEQYGLIFQLSPLLEGLLGASVGLLLGAAGLGLMVYTTSAWSQLVVARLWLAYRGWIPLRLMAFLQDAHKLGVLRQVGPLYQFRHALLQERLAQPEPTSRGAPEAQTAIHG</sequence>
<evidence type="ECO:0000256" key="1">
    <source>
        <dbReference type="SAM" id="Phobius"/>
    </source>
</evidence>
<proteinExistence type="predicted"/>
<gene>
    <name evidence="2" type="ORF">SAMN04489832_2088</name>
</gene>
<dbReference type="InterPro" id="IPR027417">
    <property type="entry name" value="P-loop_NTPase"/>
</dbReference>
<dbReference type="Proteomes" id="UP000185124">
    <property type="component" value="Unassembled WGS sequence"/>
</dbReference>
<dbReference type="EMBL" id="FSQT01000001">
    <property type="protein sequence ID" value="SIM79383.1"/>
    <property type="molecule type" value="Genomic_DNA"/>
</dbReference>
<keyword evidence="1" id="KW-0812">Transmembrane</keyword>
<protein>
    <recommendedName>
        <fullName evidence="4">NACHT domain-containing protein</fullName>
    </recommendedName>
</protein>
<dbReference type="Gene3D" id="3.40.50.300">
    <property type="entry name" value="P-loop containing nucleotide triphosphate hydrolases"/>
    <property type="match status" value="1"/>
</dbReference>